<gene>
    <name evidence="1" type="ORF">S03H2_34819</name>
</gene>
<dbReference type="SUPFAM" id="SSF53850">
    <property type="entry name" value="Periplasmic binding protein-like II"/>
    <property type="match status" value="1"/>
</dbReference>
<evidence type="ECO:0008006" key="2">
    <source>
        <dbReference type="Google" id="ProtNLM"/>
    </source>
</evidence>
<feature type="non-terminal residue" evidence="1">
    <location>
        <position position="1"/>
    </location>
</feature>
<dbReference type="EMBL" id="BARU01021267">
    <property type="protein sequence ID" value="GAH58671.1"/>
    <property type="molecule type" value="Genomic_DNA"/>
</dbReference>
<organism evidence="1">
    <name type="scientific">marine sediment metagenome</name>
    <dbReference type="NCBI Taxonomy" id="412755"/>
    <lineage>
        <taxon>unclassified sequences</taxon>
        <taxon>metagenomes</taxon>
        <taxon>ecological metagenomes</taxon>
    </lineage>
</organism>
<sequence>DKIGVTVNLNTVEQAAFDAMGRAVTYDDTIVGKFDIANPYFGLYKRARSRPLGIFNQADWSNERFDELMDVVAASTEPADQSVAYKEAAVILINEVPYIPLTLCPRRHYWWPWVKNYYGEWNVQDNPSPYPFAFAWIDQNLKEEMGY</sequence>
<protein>
    <recommendedName>
        <fullName evidence="2">Solute-binding protein family 5 domain-containing protein</fullName>
    </recommendedName>
</protein>
<evidence type="ECO:0000313" key="1">
    <source>
        <dbReference type="EMBL" id="GAH58671.1"/>
    </source>
</evidence>
<reference evidence="1" key="1">
    <citation type="journal article" date="2014" name="Front. Microbiol.">
        <title>High frequency of phylogenetically diverse reductive dehalogenase-homologous genes in deep subseafloor sedimentary metagenomes.</title>
        <authorList>
            <person name="Kawai M."/>
            <person name="Futagami T."/>
            <person name="Toyoda A."/>
            <person name="Takaki Y."/>
            <person name="Nishi S."/>
            <person name="Hori S."/>
            <person name="Arai W."/>
            <person name="Tsubouchi T."/>
            <person name="Morono Y."/>
            <person name="Uchiyama I."/>
            <person name="Ito T."/>
            <person name="Fujiyama A."/>
            <person name="Inagaki F."/>
            <person name="Takami H."/>
        </authorList>
    </citation>
    <scope>NUCLEOTIDE SEQUENCE</scope>
    <source>
        <strain evidence="1">Expedition CK06-06</strain>
    </source>
</reference>
<name>X1GL87_9ZZZZ</name>
<dbReference type="AlphaFoldDB" id="X1GL87"/>
<accession>X1GL87</accession>
<comment type="caution">
    <text evidence="1">The sequence shown here is derived from an EMBL/GenBank/DDBJ whole genome shotgun (WGS) entry which is preliminary data.</text>
</comment>
<dbReference type="Gene3D" id="3.10.105.10">
    <property type="entry name" value="Dipeptide-binding Protein, Domain 3"/>
    <property type="match status" value="1"/>
</dbReference>
<proteinExistence type="predicted"/>